<dbReference type="Proteomes" id="UP000277204">
    <property type="component" value="Unassembled WGS sequence"/>
</dbReference>
<feature type="compositionally biased region" description="Basic and acidic residues" evidence="1">
    <location>
        <begin position="157"/>
        <end position="167"/>
    </location>
</feature>
<name>A0A183M4W9_9TREM</name>
<dbReference type="STRING" id="48269.A0A183M4W9"/>
<evidence type="ECO:0000256" key="1">
    <source>
        <dbReference type="SAM" id="MobiDB-lite"/>
    </source>
</evidence>
<sequence>MKMENTNNTIQPSKSIVHDRIPQYTNDYRKYDLPGNFTSVQKSASYISTSSYPNQSSGIQFSDSDKFNPISSQNNRLNMEVHNTLPTYPRPITTSYVPSPPPIPTAEYPQYHPPERLEPVHWSTYKHCSSTNESHLSPISTNPIDVQSSTINSSLKPLDRIIHKPDSDDNYPSSLSKYSNKPAAFRSSSPTSSAASRVIAIQSEIAELEAQQRVDNRLDLSSTLDRLHVELQFQKRLAERESNCKIAVNNNNISTSNNSIVKETKNYNIPEKSSTLLLLANRQETLNLGSVLVGTIQQGVHSLLRGLMLPESSQSHSSMSISNTNHPNEHDWVQKRNQAEQELLETYVFQRDF</sequence>
<protein>
    <submittedName>
        <fullName evidence="2">Uncharacterized protein</fullName>
    </submittedName>
</protein>
<reference evidence="2 3" key="1">
    <citation type="submission" date="2018-11" db="EMBL/GenBank/DDBJ databases">
        <authorList>
            <consortium name="Pathogen Informatics"/>
        </authorList>
    </citation>
    <scope>NUCLEOTIDE SEQUENCE [LARGE SCALE GENOMIC DNA]</scope>
    <source>
        <strain evidence="2 3">Zambia</strain>
    </source>
</reference>
<feature type="region of interest" description="Disordered" evidence="1">
    <location>
        <begin position="157"/>
        <end position="189"/>
    </location>
</feature>
<accession>A0A183M4W9</accession>
<organism evidence="2 3">
    <name type="scientific">Schistosoma margrebowiei</name>
    <dbReference type="NCBI Taxonomy" id="48269"/>
    <lineage>
        <taxon>Eukaryota</taxon>
        <taxon>Metazoa</taxon>
        <taxon>Spiralia</taxon>
        <taxon>Lophotrochozoa</taxon>
        <taxon>Platyhelminthes</taxon>
        <taxon>Trematoda</taxon>
        <taxon>Digenea</taxon>
        <taxon>Strigeidida</taxon>
        <taxon>Schistosomatoidea</taxon>
        <taxon>Schistosomatidae</taxon>
        <taxon>Schistosoma</taxon>
    </lineage>
</organism>
<gene>
    <name evidence="2" type="ORF">SMRZ_LOCUS11094</name>
</gene>
<evidence type="ECO:0000313" key="3">
    <source>
        <dbReference type="Proteomes" id="UP000277204"/>
    </source>
</evidence>
<feature type="compositionally biased region" description="Polar residues" evidence="1">
    <location>
        <begin position="170"/>
        <end position="179"/>
    </location>
</feature>
<keyword evidence="3" id="KW-1185">Reference proteome</keyword>
<dbReference type="AlphaFoldDB" id="A0A183M4W9"/>
<dbReference type="EMBL" id="UZAI01006065">
    <property type="protein sequence ID" value="VDO93591.1"/>
    <property type="molecule type" value="Genomic_DNA"/>
</dbReference>
<evidence type="ECO:0000313" key="2">
    <source>
        <dbReference type="EMBL" id="VDO93591.1"/>
    </source>
</evidence>
<proteinExistence type="predicted"/>